<reference evidence="1 2" key="1">
    <citation type="submission" date="2017-10" db="EMBL/GenBank/DDBJ databases">
        <title>Sequencing the genomes of 1000 actinobacteria strains.</title>
        <authorList>
            <person name="Klenk H.-P."/>
        </authorList>
    </citation>
    <scope>NUCLEOTIDE SEQUENCE [LARGE SCALE GENOMIC DNA]</scope>
    <source>
        <strain evidence="1 2">DSM 21574</strain>
    </source>
</reference>
<dbReference type="InterPro" id="IPR013078">
    <property type="entry name" value="His_Pase_superF_clade-1"/>
</dbReference>
<dbReference type="SUPFAM" id="SSF53254">
    <property type="entry name" value="Phosphoglycerate mutase-like"/>
    <property type="match status" value="1"/>
</dbReference>
<comment type="caution">
    <text evidence="1">The sequence shown here is derived from an EMBL/GenBank/DDBJ whole genome shotgun (WGS) entry which is preliminary data.</text>
</comment>
<dbReference type="GO" id="GO:0016791">
    <property type="term" value="F:phosphatase activity"/>
    <property type="evidence" value="ECO:0007669"/>
    <property type="project" value="TreeGrafter"/>
</dbReference>
<dbReference type="SMART" id="SM00855">
    <property type="entry name" value="PGAM"/>
    <property type="match status" value="1"/>
</dbReference>
<dbReference type="Gene3D" id="3.40.50.1240">
    <property type="entry name" value="Phosphoglycerate mutase-like"/>
    <property type="match status" value="1"/>
</dbReference>
<dbReference type="PANTHER" id="PTHR48100">
    <property type="entry name" value="BROAD-SPECIFICITY PHOSPHATASE YOR283W-RELATED"/>
    <property type="match status" value="1"/>
</dbReference>
<dbReference type="GO" id="GO:0005737">
    <property type="term" value="C:cytoplasm"/>
    <property type="evidence" value="ECO:0007669"/>
    <property type="project" value="TreeGrafter"/>
</dbReference>
<dbReference type="Proteomes" id="UP000221394">
    <property type="component" value="Unassembled WGS sequence"/>
</dbReference>
<dbReference type="RefSeq" id="WP_098457684.1">
    <property type="nucleotide sequence ID" value="NZ_PDJH01000001.1"/>
</dbReference>
<evidence type="ECO:0000313" key="1">
    <source>
        <dbReference type="EMBL" id="PFG36511.1"/>
    </source>
</evidence>
<dbReference type="OrthoDB" id="3215466at2"/>
<name>A0A2A9ED92_9MICO</name>
<evidence type="ECO:0000313" key="2">
    <source>
        <dbReference type="Proteomes" id="UP000221394"/>
    </source>
</evidence>
<dbReference type="EMBL" id="PDJH01000001">
    <property type="protein sequence ID" value="PFG36511.1"/>
    <property type="molecule type" value="Genomic_DNA"/>
</dbReference>
<accession>A0A2A9ED92</accession>
<proteinExistence type="predicted"/>
<dbReference type="PANTHER" id="PTHR48100:SF51">
    <property type="entry name" value="PHOSPHOGLYCERATE MUTASE"/>
    <property type="match status" value="1"/>
</dbReference>
<dbReference type="InterPro" id="IPR050275">
    <property type="entry name" value="PGM_Phosphatase"/>
</dbReference>
<dbReference type="CDD" id="cd07067">
    <property type="entry name" value="HP_PGM_like"/>
    <property type="match status" value="1"/>
</dbReference>
<dbReference type="Pfam" id="PF00300">
    <property type="entry name" value="His_Phos_1"/>
    <property type="match status" value="1"/>
</dbReference>
<dbReference type="AlphaFoldDB" id="A0A2A9ED92"/>
<gene>
    <name evidence="1" type="ORF">ATL41_1238</name>
</gene>
<keyword evidence="2" id="KW-1185">Reference proteome</keyword>
<organism evidence="1 2">
    <name type="scientific">Flavimobilis soli</name>
    <dbReference type="NCBI Taxonomy" id="442709"/>
    <lineage>
        <taxon>Bacteria</taxon>
        <taxon>Bacillati</taxon>
        <taxon>Actinomycetota</taxon>
        <taxon>Actinomycetes</taxon>
        <taxon>Micrococcales</taxon>
        <taxon>Jonesiaceae</taxon>
        <taxon>Flavimobilis</taxon>
    </lineage>
</organism>
<protein>
    <submittedName>
        <fullName evidence="1">Broad specificity phosphatase PhoE</fullName>
    </submittedName>
</protein>
<sequence length="226" mass="25211">MPQTTVHLMRHGEVHNPEGILYGRLPGYHLSERGHEMAARVAKHFAGEVSESTPAGVTPVRRDITHVIASPLQRAQETATPIAAAFGLELGTDERLIEAENYFEGKTFGVGDGSLRHPRHWPRLVNPWRPSWGEPYKKQVERMRAAIEDARKLAEGHEVVLVSHQLPVWITRSSYEGRPYFHDPRKRECSLASVTSLHFDGDRFVGLEYSEPVADLLPGASKVAGA</sequence>
<dbReference type="InterPro" id="IPR029033">
    <property type="entry name" value="His_PPase_superfam"/>
</dbReference>